<sequence>MQAEFGPVDKMPDPQFWGMIGLINGTGWHDNATDLEPLKAALKSLDDLEICAFEEALSQKLFALDTRHHYRSFSWFPGLSDTFLYKRLAVVAQEEDYFTKVLNIPHKFPWRSTKWLEGLLYVAREAFEEKYGRDLDYSASICCESFSNAKGWQK</sequence>
<comment type="caution">
    <text evidence="2">The sequence shown here is derived from an EMBL/GenBank/DDBJ whole genome shotgun (WGS) entry which is preliminary data.</text>
</comment>
<dbReference type="AlphaFoldDB" id="A0A6A4RI24"/>
<dbReference type="RefSeq" id="WP_158979611.1">
    <property type="nucleotide sequence ID" value="NZ_WSFO01000006.1"/>
</dbReference>
<gene>
    <name evidence="2" type="ORF">GP644_11290</name>
</gene>
<evidence type="ECO:0000313" key="2">
    <source>
        <dbReference type="EMBL" id="KAE9629594.1"/>
    </source>
</evidence>
<feature type="domain" description="DUF4240" evidence="1">
    <location>
        <begin position="11"/>
        <end position="129"/>
    </location>
</feature>
<dbReference type="InterPro" id="IPR025334">
    <property type="entry name" value="DUF4240"/>
</dbReference>
<dbReference type="EMBL" id="WSFO01000006">
    <property type="protein sequence ID" value="KAE9629594.1"/>
    <property type="molecule type" value="Genomic_DNA"/>
</dbReference>
<reference evidence="2 3" key="1">
    <citation type="submission" date="2019-12" db="EMBL/GenBank/DDBJ databases">
        <authorList>
            <person name="Zhang Y.-J."/>
        </authorList>
    </citation>
    <scope>NUCLEOTIDE SEQUENCE [LARGE SCALE GENOMIC DNA]</scope>
    <source>
        <strain evidence="2 3">H18S-6</strain>
    </source>
</reference>
<dbReference type="Pfam" id="PF14024">
    <property type="entry name" value="DUF4240"/>
    <property type="match status" value="1"/>
</dbReference>
<accession>A0A6A4RI24</accession>
<proteinExistence type="predicted"/>
<protein>
    <submittedName>
        <fullName evidence="2">DUF4240 domain-containing protein</fullName>
    </submittedName>
</protein>
<name>A0A6A4RI24_9RHOB</name>
<organism evidence="2 3">
    <name type="scientific">Parasedimentitalea maritima</name>
    <dbReference type="NCBI Taxonomy" id="2578117"/>
    <lineage>
        <taxon>Bacteria</taxon>
        <taxon>Pseudomonadati</taxon>
        <taxon>Pseudomonadota</taxon>
        <taxon>Alphaproteobacteria</taxon>
        <taxon>Rhodobacterales</taxon>
        <taxon>Paracoccaceae</taxon>
        <taxon>Parasedimentitalea</taxon>
    </lineage>
</organism>
<dbReference type="Proteomes" id="UP000441586">
    <property type="component" value="Unassembled WGS sequence"/>
</dbReference>
<evidence type="ECO:0000259" key="1">
    <source>
        <dbReference type="Pfam" id="PF14024"/>
    </source>
</evidence>
<evidence type="ECO:0000313" key="3">
    <source>
        <dbReference type="Proteomes" id="UP000441586"/>
    </source>
</evidence>